<accession>A0A7W9ZDE3</accession>
<evidence type="ECO:0000313" key="3">
    <source>
        <dbReference type="EMBL" id="MBB6209437.1"/>
    </source>
</evidence>
<dbReference type="RefSeq" id="WP_184261719.1">
    <property type="nucleotide sequence ID" value="NZ_JACIIX010000002.1"/>
</dbReference>
<evidence type="ECO:0000256" key="1">
    <source>
        <dbReference type="ARBA" id="ARBA00022729"/>
    </source>
</evidence>
<gene>
    <name evidence="3" type="ORF">FHS48_000839</name>
</gene>
<keyword evidence="1" id="KW-0732">Signal</keyword>
<dbReference type="PANTHER" id="PTHR35936">
    <property type="entry name" value="MEMBRANE-BOUND LYTIC MUREIN TRANSGLYCOSYLASE F"/>
    <property type="match status" value="1"/>
</dbReference>
<dbReference type="EMBL" id="JACIIX010000002">
    <property type="protein sequence ID" value="MBB6209437.1"/>
    <property type="molecule type" value="Genomic_DNA"/>
</dbReference>
<keyword evidence="4" id="KW-1185">Reference proteome</keyword>
<dbReference type="Pfam" id="PF00497">
    <property type="entry name" value="SBP_bac_3"/>
    <property type="match status" value="1"/>
</dbReference>
<protein>
    <submittedName>
        <fullName evidence="3">Polar amino acid transport system substrate-binding protein</fullName>
    </submittedName>
</protein>
<dbReference type="InterPro" id="IPR001638">
    <property type="entry name" value="Solute-binding_3/MltF_N"/>
</dbReference>
<comment type="caution">
    <text evidence="3">The sequence shown here is derived from an EMBL/GenBank/DDBJ whole genome shotgun (WGS) entry which is preliminary data.</text>
</comment>
<reference evidence="3 4" key="1">
    <citation type="submission" date="2020-08" db="EMBL/GenBank/DDBJ databases">
        <title>Genomic Encyclopedia of Type Strains, Phase IV (KMG-IV): sequencing the most valuable type-strain genomes for metagenomic binning, comparative biology and taxonomic classification.</title>
        <authorList>
            <person name="Goeker M."/>
        </authorList>
    </citation>
    <scope>NUCLEOTIDE SEQUENCE [LARGE SCALE GENOMIC DNA]</scope>
    <source>
        <strain evidence="3 4">DSM 11590</strain>
    </source>
</reference>
<dbReference type="PANTHER" id="PTHR35936:SF25">
    <property type="entry name" value="ABC TRANSPORTER SUBSTRATE-BINDING PROTEIN"/>
    <property type="match status" value="1"/>
</dbReference>
<proteinExistence type="predicted"/>
<sequence length="258" mass="28374">MSVTRRLRSALYLVVTVLGVVLFSATGRTAEVWHVLMDDRFPPYSWMDGGHPAGLDTEIVHAVLTRIGVTPEYEAMPWNRVLKRLDLGGYDLAFQFVETPERREKYLLVGPFRMGRTVVMVRRGHPLRFESMGDLTGLRVVTVQGFAYTADFDAATGFTRIPVNDVTLGVKMLAAGRADAMIGDIWSLSAAADSQGLSGQLLILPDSLSEVGRHVIIPKGKAEKAARFADGLDQIRADGTLQGIVNRWLNPALVQLPQ</sequence>
<dbReference type="AlphaFoldDB" id="A0A7W9ZDE3"/>
<dbReference type="Proteomes" id="UP000544872">
    <property type="component" value="Unassembled WGS sequence"/>
</dbReference>
<name>A0A7W9ZDE3_NOVIT</name>
<organism evidence="3 4">
    <name type="scientific">Novispirillum itersonii</name>
    <name type="common">Aquaspirillum itersonii</name>
    <dbReference type="NCBI Taxonomy" id="189"/>
    <lineage>
        <taxon>Bacteria</taxon>
        <taxon>Pseudomonadati</taxon>
        <taxon>Pseudomonadota</taxon>
        <taxon>Alphaproteobacteria</taxon>
        <taxon>Rhodospirillales</taxon>
        <taxon>Novispirillaceae</taxon>
        <taxon>Novispirillum</taxon>
    </lineage>
</organism>
<feature type="domain" description="Solute-binding protein family 3/N-terminal" evidence="2">
    <location>
        <begin position="32"/>
        <end position="252"/>
    </location>
</feature>
<evidence type="ECO:0000313" key="4">
    <source>
        <dbReference type="Proteomes" id="UP000544872"/>
    </source>
</evidence>
<dbReference type="SUPFAM" id="SSF53850">
    <property type="entry name" value="Periplasmic binding protein-like II"/>
    <property type="match status" value="1"/>
</dbReference>
<evidence type="ECO:0000259" key="2">
    <source>
        <dbReference type="SMART" id="SM00062"/>
    </source>
</evidence>
<dbReference type="Gene3D" id="3.40.190.10">
    <property type="entry name" value="Periplasmic binding protein-like II"/>
    <property type="match status" value="2"/>
</dbReference>
<dbReference type="SMART" id="SM00062">
    <property type="entry name" value="PBPb"/>
    <property type="match status" value="1"/>
</dbReference>